<organism evidence="2 3">
    <name type="scientific">Snodgrassella alvi</name>
    <dbReference type="NCBI Taxonomy" id="1196083"/>
    <lineage>
        <taxon>Bacteria</taxon>
        <taxon>Pseudomonadati</taxon>
        <taxon>Pseudomonadota</taxon>
        <taxon>Betaproteobacteria</taxon>
        <taxon>Neisseriales</taxon>
        <taxon>Neisseriaceae</taxon>
        <taxon>Snodgrassella</taxon>
    </lineage>
</organism>
<evidence type="ECO:0000313" key="2">
    <source>
        <dbReference type="EMBL" id="PIT59541.1"/>
    </source>
</evidence>
<gene>
    <name evidence="2" type="ORF">BHC57_08050</name>
</gene>
<dbReference type="EMBL" id="MEIU01000058">
    <property type="protein sequence ID" value="PIT59541.1"/>
    <property type="molecule type" value="Genomic_DNA"/>
</dbReference>
<dbReference type="AlphaFoldDB" id="A0A855FKQ7"/>
<reference evidence="2 3" key="1">
    <citation type="journal article" date="2017" name="MBio">
        <title>Type VI secretion-mediated competition in the bee gut microbiome.</title>
        <authorList>
            <person name="Steele M.I."/>
            <person name="Kwong W.K."/>
            <person name="Powell J.E."/>
            <person name="Whiteley M."/>
            <person name="Moran N.A."/>
        </authorList>
    </citation>
    <scope>NUCLEOTIDE SEQUENCE [LARGE SCALE GENOMIC DNA]</scope>
    <source>
        <strain evidence="2 3">HK3</strain>
    </source>
</reference>
<proteinExistence type="predicted"/>
<evidence type="ECO:0000259" key="1">
    <source>
        <dbReference type="Pfam" id="PF14020"/>
    </source>
</evidence>
<evidence type="ECO:0000313" key="3">
    <source>
        <dbReference type="Proteomes" id="UP000230463"/>
    </source>
</evidence>
<name>A0A855FKQ7_9NEIS</name>
<dbReference type="Proteomes" id="UP000230463">
    <property type="component" value="Unassembled WGS sequence"/>
</dbReference>
<accession>A0A855FKQ7</accession>
<protein>
    <recommendedName>
        <fullName evidence="1">DUF4236 domain-containing protein</fullName>
    </recommendedName>
</protein>
<dbReference type="InterPro" id="IPR025330">
    <property type="entry name" value="DUF4236"/>
</dbReference>
<dbReference type="RefSeq" id="WP_100123955.1">
    <property type="nucleotide sequence ID" value="NZ_MEIU01000058.1"/>
</dbReference>
<dbReference type="Pfam" id="PF14020">
    <property type="entry name" value="DUF4236"/>
    <property type="match status" value="1"/>
</dbReference>
<comment type="caution">
    <text evidence="2">The sequence shown here is derived from an EMBL/GenBank/DDBJ whole genome shotgun (WGS) entry which is preliminary data.</text>
</comment>
<sequence>MLKINVGKTEIISVTIGKRGASLNIGHKGTYVNSDILKTGLNYREEINLAGAGAMKASKINQLEKLEELYLKENIFDSEYQKLRIDILGYAYLMEEIQRKGSLTSLGTLI</sequence>
<feature type="domain" description="DUF4236" evidence="1">
    <location>
        <begin position="3"/>
        <end position="44"/>
    </location>
</feature>